<protein>
    <submittedName>
        <fullName evidence="1">DUF982 domain-containing protein</fullName>
    </submittedName>
</protein>
<evidence type="ECO:0000313" key="1">
    <source>
        <dbReference type="EMBL" id="THF58710.1"/>
    </source>
</evidence>
<name>A0ABY2Q9Z2_9HYPH</name>
<comment type="caution">
    <text evidence="1">The sequence shown here is derived from an EMBL/GenBank/DDBJ whole genome shotgun (WGS) entry which is preliminary data.</text>
</comment>
<accession>A0ABY2Q9Z2</accession>
<sequence length="82" mass="9065">MRDVPFEKPLTIETARVGRYLTITRVGQAADFLMNQWPGKEGSKHRKALRAVLDVLEQGRDASIARAALIAAAEDADVFVLE</sequence>
<proteinExistence type="predicted"/>
<gene>
    <name evidence="1" type="ORF">E6C48_03360</name>
</gene>
<dbReference type="Gene3D" id="6.10.250.730">
    <property type="match status" value="1"/>
</dbReference>
<dbReference type="Pfam" id="PF06169">
    <property type="entry name" value="DUF982"/>
    <property type="match status" value="1"/>
</dbReference>
<keyword evidence="2" id="KW-1185">Reference proteome</keyword>
<dbReference type="InterPro" id="IPR010385">
    <property type="entry name" value="DUF982"/>
</dbReference>
<evidence type="ECO:0000313" key="2">
    <source>
        <dbReference type="Proteomes" id="UP000306441"/>
    </source>
</evidence>
<dbReference type="RefSeq" id="WP_136354037.1">
    <property type="nucleotide sequence ID" value="NZ_SSNY01000002.1"/>
</dbReference>
<reference evidence="1 2" key="1">
    <citation type="submission" date="2019-04" db="EMBL/GenBank/DDBJ databases">
        <title>Mesorhizobium composti sp. nov., isolated from compost.</title>
        <authorList>
            <person name="Lin S.-Y."/>
            <person name="Hameed A."/>
            <person name="Hsieh Y.-T."/>
            <person name="Young C.-C."/>
        </authorList>
    </citation>
    <scope>NUCLEOTIDE SEQUENCE [LARGE SCALE GENOMIC DNA]</scope>
    <source>
        <strain evidence="1 2">CC-YTH430</strain>
    </source>
</reference>
<dbReference type="EMBL" id="SSNY01000002">
    <property type="protein sequence ID" value="THF58710.1"/>
    <property type="molecule type" value="Genomic_DNA"/>
</dbReference>
<dbReference type="Proteomes" id="UP000306441">
    <property type="component" value="Unassembled WGS sequence"/>
</dbReference>
<organism evidence="1 2">
    <name type="scientific">Ollibium composti</name>
    <dbReference type="NCBI Taxonomy" id="2675109"/>
    <lineage>
        <taxon>Bacteria</taxon>
        <taxon>Pseudomonadati</taxon>
        <taxon>Pseudomonadota</taxon>
        <taxon>Alphaproteobacteria</taxon>
        <taxon>Hyphomicrobiales</taxon>
        <taxon>Phyllobacteriaceae</taxon>
        <taxon>Ollibium</taxon>
    </lineage>
</organism>